<dbReference type="Pfam" id="PF13365">
    <property type="entry name" value="Trypsin_2"/>
    <property type="match status" value="1"/>
</dbReference>
<dbReference type="SMART" id="SM00228">
    <property type="entry name" value="PDZ"/>
    <property type="match status" value="1"/>
</dbReference>
<evidence type="ECO:0000256" key="2">
    <source>
        <dbReference type="ARBA" id="ARBA00022670"/>
    </source>
</evidence>
<dbReference type="GO" id="GO:0004252">
    <property type="term" value="F:serine-type endopeptidase activity"/>
    <property type="evidence" value="ECO:0007669"/>
    <property type="project" value="InterPro"/>
</dbReference>
<dbReference type="InterPro" id="IPR043504">
    <property type="entry name" value="Peptidase_S1_PA_chymotrypsin"/>
</dbReference>
<accession>B8G640</accession>
<dbReference type="PROSITE" id="PS50106">
    <property type="entry name" value="PDZ"/>
    <property type="match status" value="1"/>
</dbReference>
<dbReference type="SUPFAM" id="SSF50494">
    <property type="entry name" value="Trypsin-like serine proteases"/>
    <property type="match status" value="1"/>
</dbReference>
<evidence type="ECO:0000256" key="1">
    <source>
        <dbReference type="ARBA" id="ARBA00010541"/>
    </source>
</evidence>
<dbReference type="SUPFAM" id="SSF50156">
    <property type="entry name" value="PDZ domain-like"/>
    <property type="match status" value="1"/>
</dbReference>
<dbReference type="KEGG" id="cag:Cagg_2913"/>
<dbReference type="CDD" id="cd06779">
    <property type="entry name" value="cpPDZ_Deg_HtrA-like"/>
    <property type="match status" value="1"/>
</dbReference>
<dbReference type="Gene3D" id="2.40.10.10">
    <property type="entry name" value="Trypsin-like serine proteases"/>
    <property type="match status" value="2"/>
</dbReference>
<feature type="domain" description="PDZ" evidence="4">
    <location>
        <begin position="322"/>
        <end position="376"/>
    </location>
</feature>
<dbReference type="PANTHER" id="PTHR43343:SF3">
    <property type="entry name" value="PROTEASE DO-LIKE 8, CHLOROPLASTIC"/>
    <property type="match status" value="1"/>
</dbReference>
<dbReference type="Gene3D" id="2.30.42.10">
    <property type="match status" value="1"/>
</dbReference>
<evidence type="ECO:0000313" key="6">
    <source>
        <dbReference type="Proteomes" id="UP000002508"/>
    </source>
</evidence>
<gene>
    <name evidence="5" type="ordered locus">Cagg_2913</name>
</gene>
<dbReference type="OrthoDB" id="9758917at2"/>
<evidence type="ECO:0000256" key="3">
    <source>
        <dbReference type="ARBA" id="ARBA00022801"/>
    </source>
</evidence>
<dbReference type="InterPro" id="IPR001478">
    <property type="entry name" value="PDZ"/>
</dbReference>
<dbReference type="InterPro" id="IPR036034">
    <property type="entry name" value="PDZ_sf"/>
</dbReference>
<dbReference type="AlphaFoldDB" id="B8G640"/>
<dbReference type="HOGENOM" id="CLU_020120_0_0_0"/>
<dbReference type="InterPro" id="IPR001940">
    <property type="entry name" value="Peptidase_S1C"/>
</dbReference>
<dbReference type="Pfam" id="PF13180">
    <property type="entry name" value="PDZ_2"/>
    <property type="match status" value="1"/>
</dbReference>
<keyword evidence="3" id="KW-0378">Hydrolase</keyword>
<dbReference type="GO" id="GO:0032440">
    <property type="term" value="F:2-alkenal reductase [NAD(P)H] activity"/>
    <property type="evidence" value="ECO:0007669"/>
    <property type="project" value="UniProtKB-EC"/>
</dbReference>
<dbReference type="PANTHER" id="PTHR43343">
    <property type="entry name" value="PEPTIDASE S12"/>
    <property type="match status" value="1"/>
</dbReference>
<name>B8G640_CHLAD</name>
<evidence type="ECO:0000259" key="4">
    <source>
        <dbReference type="PROSITE" id="PS50106"/>
    </source>
</evidence>
<organism evidence="5 6">
    <name type="scientific">Chloroflexus aggregans (strain MD-66 / DSM 9485)</name>
    <dbReference type="NCBI Taxonomy" id="326427"/>
    <lineage>
        <taxon>Bacteria</taxon>
        <taxon>Bacillati</taxon>
        <taxon>Chloroflexota</taxon>
        <taxon>Chloroflexia</taxon>
        <taxon>Chloroflexales</taxon>
        <taxon>Chloroflexineae</taxon>
        <taxon>Chloroflexaceae</taxon>
        <taxon>Chloroflexus</taxon>
    </lineage>
</organism>
<sequence>MNINRLALIFVFLLGIFIGVAGGGAAGGVAGYLVSRQTAAEVSATVSALKSQPVTTSAVSPTQPTTGSATVPETVVVSLSDAMVEAVKRVAPAVVTVTVESSTGRGSGSGVIIRNDGYIVTNNHVVDGGQRYFILFADGTRRQARLVGTDSLNDIAVLKVDGEVPGVAQIGDSAALQPGETVLAIGSPLGNFRNTVTAGVVSALNRSVPGSGMEGLIQTDAAINSGNSGGPLINLKGEVVGINTMVVRNDFGFGSSAPVEGLGFAVPSSIFANVADQIIATGQVRYPFLGITYLMIDGEVAAQYNLPVQNGAFISAGLNGQSAVLPDTAAAKAGLREGDIITAVNGQRLDANTSLRQLLLQYRPGDTVELTILRDGKEQNVTVTLGERPSNLR</sequence>
<protein>
    <submittedName>
        <fullName evidence="5">2-alkenal reductase</fullName>
        <ecNumber evidence="5">1.3.1.74</ecNumber>
    </submittedName>
</protein>
<dbReference type="eggNOG" id="COG0265">
    <property type="taxonomic scope" value="Bacteria"/>
</dbReference>
<keyword evidence="2" id="KW-0645">Protease</keyword>
<comment type="similarity">
    <text evidence="1">Belongs to the peptidase S1C family.</text>
</comment>
<dbReference type="EC" id="1.3.1.74" evidence="5"/>
<evidence type="ECO:0000313" key="5">
    <source>
        <dbReference type="EMBL" id="ACL25773.1"/>
    </source>
</evidence>
<dbReference type="InterPro" id="IPR009003">
    <property type="entry name" value="Peptidase_S1_PA"/>
</dbReference>
<reference evidence="5" key="1">
    <citation type="submission" date="2008-12" db="EMBL/GenBank/DDBJ databases">
        <title>Complete sequence of Chloroflexus aggregans DSM 9485.</title>
        <authorList>
            <consortium name="US DOE Joint Genome Institute"/>
            <person name="Lucas S."/>
            <person name="Copeland A."/>
            <person name="Lapidus A."/>
            <person name="Glavina del Rio T."/>
            <person name="Dalin E."/>
            <person name="Tice H."/>
            <person name="Pitluck S."/>
            <person name="Foster B."/>
            <person name="Larimer F."/>
            <person name="Land M."/>
            <person name="Hauser L."/>
            <person name="Kyrpides N."/>
            <person name="Mikhailova N."/>
            <person name="Bryant D."/>
            <person name="Richardson P."/>
        </authorList>
    </citation>
    <scope>NUCLEOTIDE SEQUENCE</scope>
    <source>
        <strain evidence="5">DSM 9485</strain>
    </source>
</reference>
<dbReference type="Proteomes" id="UP000002508">
    <property type="component" value="Chromosome"/>
</dbReference>
<dbReference type="STRING" id="326427.Cagg_2913"/>
<proteinExistence type="inferred from homology"/>
<dbReference type="PRINTS" id="PR00834">
    <property type="entry name" value="PROTEASES2C"/>
</dbReference>
<dbReference type="GO" id="GO:0006508">
    <property type="term" value="P:proteolysis"/>
    <property type="evidence" value="ECO:0007669"/>
    <property type="project" value="UniProtKB-KW"/>
</dbReference>
<keyword evidence="6" id="KW-1185">Reference proteome</keyword>
<keyword evidence="5" id="KW-0560">Oxidoreductase</keyword>
<dbReference type="RefSeq" id="WP_015941629.1">
    <property type="nucleotide sequence ID" value="NC_011831.1"/>
</dbReference>
<dbReference type="InterPro" id="IPR051201">
    <property type="entry name" value="Chloro_Bact_Ser_Proteases"/>
</dbReference>
<dbReference type="EMBL" id="CP001337">
    <property type="protein sequence ID" value="ACL25773.1"/>
    <property type="molecule type" value="Genomic_DNA"/>
</dbReference>